<feature type="domain" description="Zinc-finger" evidence="11">
    <location>
        <begin position="138"/>
        <end position="247"/>
    </location>
</feature>
<keyword evidence="6" id="KW-0832">Ubl conjugation</keyword>
<sequence length="332" mass="37751">MSNNSSSPTSPINNNSFATPLSQFELEREARIAKNVQRMKEMGLENLIGKHSSMFPPIATPTPRKKQKRKECIPESERRRTSRVVRKINYAEDRSILLGQEEEDAHRKRKEQQNQQRSQRSATRVCRRSVYSVGGRVYDSEKGTTCHWCRQKTVETHVECTGYECQNEAARPVQFCGMCLRNRHGEDIDLAVASGCWECPKCRKSCGDGCDNCCNCGPCRKKAGLAPTHQVIRIARENGFDNVHDYLVWEKVGGTPESIKMRKKKFEWGQWIFDETLCAKCPSEEATTMKKRVVEVNDDAAVDEDSSGSSDGDDCFKIVPSARIYTMNNIMF</sequence>
<protein>
    <recommendedName>
        <fullName evidence="11">Zinc-finger domain-containing protein</fullName>
    </recommendedName>
</protein>
<evidence type="ECO:0000256" key="3">
    <source>
        <dbReference type="ARBA" id="ARBA00022490"/>
    </source>
</evidence>
<name>K8EGJ1_9CHLO</name>
<dbReference type="GO" id="GO:0005737">
    <property type="term" value="C:cytoplasm"/>
    <property type="evidence" value="ECO:0007669"/>
    <property type="project" value="UniProtKB-SubCell"/>
</dbReference>
<comment type="subcellular location">
    <subcellularLocation>
        <location evidence="2">Cytoplasm</location>
    </subcellularLocation>
    <subcellularLocation>
        <location evidence="1">Nucleus</location>
    </subcellularLocation>
</comment>
<dbReference type="eggNOG" id="ENOG502QU1W">
    <property type="taxonomic scope" value="Eukaryota"/>
</dbReference>
<dbReference type="AlphaFoldDB" id="K8EGJ1"/>
<keyword evidence="7" id="KW-0805">Transcription regulation</keyword>
<evidence type="ECO:0000259" key="11">
    <source>
        <dbReference type="Pfam" id="PF10497"/>
    </source>
</evidence>
<evidence type="ECO:0000313" key="12">
    <source>
        <dbReference type="EMBL" id="CCO17109.1"/>
    </source>
</evidence>
<dbReference type="InterPro" id="IPR018866">
    <property type="entry name" value="Znf-4CXXC_R1"/>
</dbReference>
<dbReference type="GeneID" id="19015279"/>
<dbReference type="PANTHER" id="PTHR31169">
    <property type="entry name" value="OS05G0300700 PROTEIN"/>
    <property type="match status" value="1"/>
</dbReference>
<keyword evidence="13" id="KW-1185">Reference proteome</keyword>
<keyword evidence="5" id="KW-0597">Phosphoprotein</keyword>
<keyword evidence="4" id="KW-1017">Isopeptide bond</keyword>
<evidence type="ECO:0000256" key="5">
    <source>
        <dbReference type="ARBA" id="ARBA00022553"/>
    </source>
</evidence>
<reference evidence="12 13" key="1">
    <citation type="submission" date="2011-10" db="EMBL/GenBank/DDBJ databases">
        <authorList>
            <person name="Genoscope - CEA"/>
        </authorList>
    </citation>
    <scope>NUCLEOTIDE SEQUENCE [LARGE SCALE GENOMIC DNA]</scope>
    <source>
        <strain evidence="12 13">RCC 1105</strain>
    </source>
</reference>
<accession>K8EGJ1</accession>
<dbReference type="PANTHER" id="PTHR31169:SF34">
    <property type="entry name" value="ZINC-FINGER DOMAIN-CONTAINING PROTEIN"/>
    <property type="match status" value="1"/>
</dbReference>
<keyword evidence="3" id="KW-0963">Cytoplasm</keyword>
<evidence type="ECO:0000256" key="4">
    <source>
        <dbReference type="ARBA" id="ARBA00022499"/>
    </source>
</evidence>
<keyword evidence="8" id="KW-0804">Transcription</keyword>
<keyword evidence="9" id="KW-0539">Nucleus</keyword>
<dbReference type="InterPro" id="IPR040221">
    <property type="entry name" value="CDCA7/CDA7L"/>
</dbReference>
<dbReference type="Pfam" id="PF10497">
    <property type="entry name" value="zf-4CXXC_R1"/>
    <property type="match status" value="1"/>
</dbReference>
<evidence type="ECO:0000256" key="7">
    <source>
        <dbReference type="ARBA" id="ARBA00023015"/>
    </source>
</evidence>
<evidence type="ECO:0000313" key="13">
    <source>
        <dbReference type="Proteomes" id="UP000198341"/>
    </source>
</evidence>
<feature type="compositionally biased region" description="Basic and acidic residues" evidence="10">
    <location>
        <begin position="70"/>
        <end position="79"/>
    </location>
</feature>
<evidence type="ECO:0000256" key="1">
    <source>
        <dbReference type="ARBA" id="ARBA00004123"/>
    </source>
</evidence>
<proteinExistence type="predicted"/>
<dbReference type="KEGG" id="bpg:Bathy06g02990"/>
<evidence type="ECO:0000256" key="9">
    <source>
        <dbReference type="ARBA" id="ARBA00023242"/>
    </source>
</evidence>
<dbReference type="Proteomes" id="UP000198341">
    <property type="component" value="Chromosome 6"/>
</dbReference>
<evidence type="ECO:0000256" key="8">
    <source>
        <dbReference type="ARBA" id="ARBA00023163"/>
    </source>
</evidence>
<gene>
    <name evidence="12" type="ORF">Bathy06g02990</name>
</gene>
<dbReference type="GO" id="GO:0006355">
    <property type="term" value="P:regulation of DNA-templated transcription"/>
    <property type="evidence" value="ECO:0007669"/>
    <property type="project" value="InterPro"/>
</dbReference>
<organism evidence="12 13">
    <name type="scientific">Bathycoccus prasinos</name>
    <dbReference type="NCBI Taxonomy" id="41875"/>
    <lineage>
        <taxon>Eukaryota</taxon>
        <taxon>Viridiplantae</taxon>
        <taxon>Chlorophyta</taxon>
        <taxon>Mamiellophyceae</taxon>
        <taxon>Mamiellales</taxon>
        <taxon>Bathycoccaceae</taxon>
        <taxon>Bathycoccus</taxon>
    </lineage>
</organism>
<dbReference type="RefSeq" id="XP_007512509.1">
    <property type="nucleotide sequence ID" value="XM_007512447.1"/>
</dbReference>
<evidence type="ECO:0000256" key="2">
    <source>
        <dbReference type="ARBA" id="ARBA00004496"/>
    </source>
</evidence>
<feature type="compositionally biased region" description="Polar residues" evidence="10">
    <location>
        <begin position="113"/>
        <end position="122"/>
    </location>
</feature>
<dbReference type="EMBL" id="FO082273">
    <property type="protein sequence ID" value="CCO17109.1"/>
    <property type="molecule type" value="Genomic_DNA"/>
</dbReference>
<feature type="region of interest" description="Disordered" evidence="10">
    <location>
        <begin position="51"/>
        <end position="86"/>
    </location>
</feature>
<evidence type="ECO:0000256" key="6">
    <source>
        <dbReference type="ARBA" id="ARBA00022843"/>
    </source>
</evidence>
<feature type="region of interest" description="Disordered" evidence="10">
    <location>
        <begin position="99"/>
        <end position="123"/>
    </location>
</feature>
<dbReference type="STRING" id="41875.K8EGJ1"/>
<dbReference type="OrthoDB" id="498602at2759"/>
<evidence type="ECO:0000256" key="10">
    <source>
        <dbReference type="SAM" id="MobiDB-lite"/>
    </source>
</evidence>
<dbReference type="GO" id="GO:0005634">
    <property type="term" value="C:nucleus"/>
    <property type="evidence" value="ECO:0007669"/>
    <property type="project" value="UniProtKB-SubCell"/>
</dbReference>